<evidence type="ECO:0000313" key="5">
    <source>
        <dbReference type="Proteomes" id="UP000288805"/>
    </source>
</evidence>
<evidence type="ECO:0000259" key="3">
    <source>
        <dbReference type="Pfam" id="PF00689"/>
    </source>
</evidence>
<dbReference type="Pfam" id="PF00689">
    <property type="entry name" value="Cation_ATPase_C"/>
    <property type="match status" value="1"/>
</dbReference>
<dbReference type="InterPro" id="IPR006068">
    <property type="entry name" value="ATPase_P-typ_cation-transptr_C"/>
</dbReference>
<dbReference type="AlphaFoldDB" id="A0A438DDQ0"/>
<evidence type="ECO:0000256" key="2">
    <source>
        <dbReference type="ARBA" id="ARBA00022842"/>
    </source>
</evidence>
<name>A0A438DDQ0_VITVI</name>
<accession>A0A438DDQ0</accession>
<evidence type="ECO:0000256" key="1">
    <source>
        <dbReference type="ARBA" id="ARBA00022723"/>
    </source>
</evidence>
<dbReference type="InterPro" id="IPR023298">
    <property type="entry name" value="ATPase_P-typ_TM_dom_sf"/>
</dbReference>
<proteinExistence type="predicted"/>
<organism evidence="4 5">
    <name type="scientific">Vitis vinifera</name>
    <name type="common">Grape</name>
    <dbReference type="NCBI Taxonomy" id="29760"/>
    <lineage>
        <taxon>Eukaryota</taxon>
        <taxon>Viridiplantae</taxon>
        <taxon>Streptophyta</taxon>
        <taxon>Embryophyta</taxon>
        <taxon>Tracheophyta</taxon>
        <taxon>Spermatophyta</taxon>
        <taxon>Magnoliopsida</taxon>
        <taxon>eudicotyledons</taxon>
        <taxon>Gunneridae</taxon>
        <taxon>Pentapetalae</taxon>
        <taxon>rosids</taxon>
        <taxon>Vitales</taxon>
        <taxon>Vitaceae</taxon>
        <taxon>Viteae</taxon>
        <taxon>Vitis</taxon>
    </lineage>
</organism>
<dbReference type="PANTHER" id="PTHR24093:SF470">
    <property type="entry name" value="CALCIUM-TRANSPORTING ATPASE 12, PLASMA MEMBRANE-TYPE-LIKE"/>
    <property type="match status" value="1"/>
</dbReference>
<dbReference type="PANTHER" id="PTHR24093">
    <property type="entry name" value="CATION TRANSPORTING ATPASE"/>
    <property type="match status" value="1"/>
</dbReference>
<comment type="caution">
    <text evidence="4">The sequence shown here is derived from an EMBL/GenBank/DDBJ whole genome shotgun (WGS) entry which is preliminary data.</text>
</comment>
<feature type="domain" description="Cation-transporting P-type ATPase C-terminal" evidence="3">
    <location>
        <begin position="46"/>
        <end position="104"/>
    </location>
</feature>
<reference evidence="4 5" key="1">
    <citation type="journal article" date="2018" name="PLoS Genet.">
        <title>Population sequencing reveals clonal diversity and ancestral inbreeding in the grapevine cultivar Chardonnay.</title>
        <authorList>
            <person name="Roach M.J."/>
            <person name="Johnson D.L."/>
            <person name="Bohlmann J."/>
            <person name="van Vuuren H.J."/>
            <person name="Jones S.J."/>
            <person name="Pretorius I.S."/>
            <person name="Schmidt S.A."/>
            <person name="Borneman A.R."/>
        </authorList>
    </citation>
    <scope>NUCLEOTIDE SEQUENCE [LARGE SCALE GENOMIC DNA]</scope>
    <source>
        <strain evidence="5">cv. Chardonnay</strain>
        <tissue evidence="4">Leaf</tissue>
    </source>
</reference>
<dbReference type="Proteomes" id="UP000288805">
    <property type="component" value="Unassembled WGS sequence"/>
</dbReference>
<evidence type="ECO:0000313" key="4">
    <source>
        <dbReference type="EMBL" id="RVW33604.1"/>
    </source>
</evidence>
<protein>
    <submittedName>
        <fullName evidence="4">Putative calcium-transporting ATPase 13, plasma membrane-type</fullName>
    </submittedName>
</protein>
<dbReference type="Gene3D" id="1.20.1110.10">
    <property type="entry name" value="Calcium-transporting ATPase, transmembrane domain"/>
    <property type="match status" value="1"/>
</dbReference>
<dbReference type="EMBL" id="QGNW01001671">
    <property type="protein sequence ID" value="RVW33604.1"/>
    <property type="molecule type" value="Genomic_DNA"/>
</dbReference>
<sequence>MKHGRCAYENVQKYTQLELTMTIVGLSISFITTSSYGDSDCGNTRGIALLREPPAKKLMRKQPVGHSGTLITKAMWRNIIAQASYQVGILVSIQCNGAAILGTNLEAVFIEIEHIVGGSERLNGGQWGICFLIGMAPWVIDWATKMGIRFHHRLDWTQSAI</sequence>
<keyword evidence="1" id="KW-0479">Metal-binding</keyword>
<keyword evidence="2" id="KW-0460">Magnesium</keyword>
<dbReference type="GO" id="GO:0046872">
    <property type="term" value="F:metal ion binding"/>
    <property type="evidence" value="ECO:0007669"/>
    <property type="project" value="UniProtKB-KW"/>
</dbReference>
<gene>
    <name evidence="4" type="primary">ACA13_37</name>
    <name evidence="4" type="ORF">CK203_079989</name>
</gene>
<dbReference type="SUPFAM" id="SSF81665">
    <property type="entry name" value="Calcium ATPase, transmembrane domain M"/>
    <property type="match status" value="1"/>
</dbReference>